<evidence type="ECO:0000256" key="2">
    <source>
        <dbReference type="ARBA" id="ARBA00023002"/>
    </source>
</evidence>
<dbReference type="Gene3D" id="3.40.50.720">
    <property type="entry name" value="NAD(P)-binding Rossmann-like Domain"/>
    <property type="match status" value="1"/>
</dbReference>
<dbReference type="InterPro" id="IPR057326">
    <property type="entry name" value="KR_dom"/>
</dbReference>
<dbReference type="GO" id="GO:0030497">
    <property type="term" value="P:fatty acid elongation"/>
    <property type="evidence" value="ECO:0007669"/>
    <property type="project" value="TreeGrafter"/>
</dbReference>
<keyword evidence="2 5" id="KW-0560">Oxidoreductase</keyword>
<dbReference type="Pfam" id="PF00106">
    <property type="entry name" value="adh_short"/>
    <property type="match status" value="1"/>
</dbReference>
<dbReference type="SUPFAM" id="SSF51735">
    <property type="entry name" value="NAD(P)-binding Rossmann-fold domains"/>
    <property type="match status" value="1"/>
</dbReference>
<dbReference type="PROSITE" id="PS00061">
    <property type="entry name" value="ADH_SHORT"/>
    <property type="match status" value="1"/>
</dbReference>
<dbReference type="PRINTS" id="PR00081">
    <property type="entry name" value="GDHRDH"/>
</dbReference>
<dbReference type="STRING" id="1212491.LFA_3005"/>
<dbReference type="EMBL" id="LN614827">
    <property type="protein sequence ID" value="CEG58354.1"/>
    <property type="molecule type" value="Genomic_DNA"/>
</dbReference>
<proteinExistence type="inferred from homology"/>
<keyword evidence="6" id="KW-1185">Reference proteome</keyword>
<organism evidence="5 6">
    <name type="scientific">Legionella fallonii LLAP-10</name>
    <dbReference type="NCBI Taxonomy" id="1212491"/>
    <lineage>
        <taxon>Bacteria</taxon>
        <taxon>Pseudomonadati</taxon>
        <taxon>Pseudomonadota</taxon>
        <taxon>Gammaproteobacteria</taxon>
        <taxon>Legionellales</taxon>
        <taxon>Legionellaceae</taxon>
        <taxon>Legionella</taxon>
    </lineage>
</organism>
<dbReference type="InterPro" id="IPR020904">
    <property type="entry name" value="Sc_DH/Rdtase_CS"/>
</dbReference>
<dbReference type="PANTHER" id="PTHR42760">
    <property type="entry name" value="SHORT-CHAIN DEHYDROGENASES/REDUCTASES FAMILY MEMBER"/>
    <property type="match status" value="1"/>
</dbReference>
<dbReference type="InterPro" id="IPR002347">
    <property type="entry name" value="SDR_fam"/>
</dbReference>
<evidence type="ECO:0000313" key="5">
    <source>
        <dbReference type="EMBL" id="CEG58354.1"/>
    </source>
</evidence>
<dbReference type="Proteomes" id="UP000032430">
    <property type="component" value="Chromosome I"/>
</dbReference>
<dbReference type="FunFam" id="3.40.50.720:FF:000173">
    <property type="entry name" value="3-oxoacyl-[acyl-carrier protein] reductase"/>
    <property type="match status" value="1"/>
</dbReference>
<evidence type="ECO:0000256" key="1">
    <source>
        <dbReference type="ARBA" id="ARBA00006484"/>
    </source>
</evidence>
<dbReference type="AlphaFoldDB" id="A0A098G8N7"/>
<dbReference type="SMART" id="SM00822">
    <property type="entry name" value="PKS_KR"/>
    <property type="match status" value="1"/>
</dbReference>
<dbReference type="RefSeq" id="WP_045096687.1">
    <property type="nucleotide sequence ID" value="NZ_LN614827.1"/>
</dbReference>
<accession>A0A098G8N7</accession>
<comment type="similarity">
    <text evidence="1 3">Belongs to the short-chain dehydrogenases/reductases (SDR) family.</text>
</comment>
<dbReference type="HOGENOM" id="CLU_010194_1_3_6"/>
<protein>
    <submittedName>
        <fullName evidence="5">3-ketoacyl-(Acyl-carrier-protein) reductase</fullName>
        <ecNumber evidence="5">1.1.1.100</ecNumber>
    </submittedName>
</protein>
<dbReference type="GO" id="GO:0004316">
    <property type="term" value="F:3-oxoacyl-[acyl-carrier-protein] reductase (NADPH) activity"/>
    <property type="evidence" value="ECO:0007669"/>
    <property type="project" value="UniProtKB-EC"/>
</dbReference>
<dbReference type="KEGG" id="lfa:LFA_3005"/>
<gene>
    <name evidence="5" type="primary">fabG</name>
    <name evidence="5" type="ORF">LFA_3005</name>
</gene>
<dbReference type="PRINTS" id="PR00080">
    <property type="entry name" value="SDRFAMILY"/>
</dbReference>
<evidence type="ECO:0000259" key="4">
    <source>
        <dbReference type="SMART" id="SM00822"/>
    </source>
</evidence>
<dbReference type="PANTHER" id="PTHR42760:SF40">
    <property type="entry name" value="3-OXOACYL-[ACYL-CARRIER-PROTEIN] REDUCTASE, CHLOROPLASTIC"/>
    <property type="match status" value="1"/>
</dbReference>
<dbReference type="EC" id="1.1.1.100" evidence="5"/>
<name>A0A098G8N7_9GAMM</name>
<dbReference type="InterPro" id="IPR036291">
    <property type="entry name" value="NAD(P)-bd_dom_sf"/>
</dbReference>
<evidence type="ECO:0000313" key="6">
    <source>
        <dbReference type="Proteomes" id="UP000032430"/>
    </source>
</evidence>
<evidence type="ECO:0000256" key="3">
    <source>
        <dbReference type="RuleBase" id="RU000363"/>
    </source>
</evidence>
<reference evidence="6" key="1">
    <citation type="submission" date="2014-09" db="EMBL/GenBank/DDBJ databases">
        <authorList>
            <person name="Gomez-Valero L."/>
        </authorList>
    </citation>
    <scope>NUCLEOTIDE SEQUENCE [LARGE SCALE GENOMIC DNA]</scope>
    <source>
        <strain evidence="6">ATCC700992</strain>
    </source>
</reference>
<sequence length="246" mass="26180">MDLEGAIALVTGGAKGLGLAIANNLYESGAKILIADRDIKALVDLPEGMEGYALDVTQPIEVKKVIQEIIKRHGRIDILVNNAGVIFSKPMVNIMNSPEIMHDYESFRKCITANLDSVFIMTSAVIEQMVLGRIKGVIVNVSSISAFGNEGQIAYSAAKAGVNAMTVTLSKELGRLGIRCNAVAPGFIETDSTRQALNESIIKHIQSNTPLRKLGQAKDVAQAVASVITNDFMSGVVLDVNGGLTI</sequence>
<feature type="domain" description="Ketoreductase" evidence="4">
    <location>
        <begin position="6"/>
        <end position="191"/>
    </location>
</feature>